<protein>
    <submittedName>
        <fullName evidence="1">Uncharacterized protein</fullName>
    </submittedName>
</protein>
<gene>
    <name evidence="1" type="ORF">ARMGADRAFT_1028531</name>
</gene>
<reference evidence="2" key="1">
    <citation type="journal article" date="2017" name="Nat. Ecol. Evol.">
        <title>Genome expansion and lineage-specific genetic innovations in the forest pathogenic fungi Armillaria.</title>
        <authorList>
            <person name="Sipos G."/>
            <person name="Prasanna A.N."/>
            <person name="Walter M.C."/>
            <person name="O'Connor E."/>
            <person name="Balint B."/>
            <person name="Krizsan K."/>
            <person name="Kiss B."/>
            <person name="Hess J."/>
            <person name="Varga T."/>
            <person name="Slot J."/>
            <person name="Riley R."/>
            <person name="Boka B."/>
            <person name="Rigling D."/>
            <person name="Barry K."/>
            <person name="Lee J."/>
            <person name="Mihaltcheva S."/>
            <person name="LaButti K."/>
            <person name="Lipzen A."/>
            <person name="Waldron R."/>
            <person name="Moloney N.M."/>
            <person name="Sperisen C."/>
            <person name="Kredics L."/>
            <person name="Vagvoelgyi C."/>
            <person name="Patrignani A."/>
            <person name="Fitzpatrick D."/>
            <person name="Nagy I."/>
            <person name="Doyle S."/>
            <person name="Anderson J.B."/>
            <person name="Grigoriev I.V."/>
            <person name="Gueldener U."/>
            <person name="Muensterkoetter M."/>
            <person name="Nagy L.G."/>
        </authorList>
    </citation>
    <scope>NUCLEOTIDE SEQUENCE [LARGE SCALE GENOMIC DNA]</scope>
    <source>
        <strain evidence="2">Ar21-2</strain>
    </source>
</reference>
<sequence length="242" mass="27846">MQQDGDDADDEYDEDALYEDFEFMPEILTGLDKVEREELAARLAITWFLFCAEASSHKRRLQELRKAAECPENQPFFSHIPATVVDGESDFEANNDKMRWLRRGKNRHPQVQRALAKVEPLPSIQYSRKKAAGEKWCTTTMGCATLWWLCPQNFYTFPISSSLISKISMMPDCHIPTERDEADADQHTACLKPDQLAIDDSHKVNKHIAKQDVVPIFSVLWTCMSSYYIHSQALMVTKSHEE</sequence>
<evidence type="ECO:0000313" key="1">
    <source>
        <dbReference type="EMBL" id="PBK95110.1"/>
    </source>
</evidence>
<proteinExistence type="predicted"/>
<evidence type="ECO:0000313" key="2">
    <source>
        <dbReference type="Proteomes" id="UP000217790"/>
    </source>
</evidence>
<dbReference type="STRING" id="47427.A0A2H3DM13"/>
<keyword evidence="2" id="KW-1185">Reference proteome</keyword>
<dbReference type="OrthoDB" id="1920326at2759"/>
<dbReference type="EMBL" id="KZ293652">
    <property type="protein sequence ID" value="PBK95110.1"/>
    <property type="molecule type" value="Genomic_DNA"/>
</dbReference>
<dbReference type="InParanoid" id="A0A2H3DM13"/>
<dbReference type="AlphaFoldDB" id="A0A2H3DM13"/>
<accession>A0A2H3DM13</accession>
<dbReference type="Proteomes" id="UP000217790">
    <property type="component" value="Unassembled WGS sequence"/>
</dbReference>
<name>A0A2H3DM13_ARMGA</name>
<organism evidence="1 2">
    <name type="scientific">Armillaria gallica</name>
    <name type="common">Bulbous honey fungus</name>
    <name type="synonym">Armillaria bulbosa</name>
    <dbReference type="NCBI Taxonomy" id="47427"/>
    <lineage>
        <taxon>Eukaryota</taxon>
        <taxon>Fungi</taxon>
        <taxon>Dikarya</taxon>
        <taxon>Basidiomycota</taxon>
        <taxon>Agaricomycotina</taxon>
        <taxon>Agaricomycetes</taxon>
        <taxon>Agaricomycetidae</taxon>
        <taxon>Agaricales</taxon>
        <taxon>Marasmiineae</taxon>
        <taxon>Physalacriaceae</taxon>
        <taxon>Armillaria</taxon>
    </lineage>
</organism>